<comment type="caution">
    <text evidence="1">The sequence shown here is derived from an EMBL/GenBank/DDBJ whole genome shotgun (WGS) entry which is preliminary data.</text>
</comment>
<protein>
    <submittedName>
        <fullName evidence="1">Transcriptional regulator</fullName>
    </submittedName>
</protein>
<dbReference type="RefSeq" id="WP_239068660.1">
    <property type="nucleotide sequence ID" value="NZ_BONO01000012.1"/>
</dbReference>
<sequence length="452" mass="46592">MPDAERDLLRPVARALPFGRAVLAAHERFLGTGSARGVRDVVADSWRRSLRSGVDPDHPAPPVALADADLQAYRAEHPLRHALPLVRGLLLDAAVGEGFLVALTDADGRLLWVAGDPAVRRAVEGVGFVEGAAWDERHAGTNAPGTALATGRDVQVLGPEHFARAVQPWSCTAAVLRDPAGRALGALDVTGRDAAGSALMLSLVRATAAAVEADLRARVLAAGAPGGAGAAAGTGAGAGTAGPGAAGAGVRARLEVLRPGSGVLHTPGAAPRALALRHAELLLLLAEHPRGLHADELAVLLHPGAMSDVAVRAEVSRLRRAGGPLVAQSRPYRLAAALGTDVAAVREALAAGDVRAALDRYPGPVLPRSRAPGVEQVRDALASDVRAAVLHATDPAVLERWLDRDEGGEDWQAWERVVALTPPGSASHARAAGRLDLLVRRLGAGPAAHPWR</sequence>
<dbReference type="Gene3D" id="3.30.450.40">
    <property type="match status" value="1"/>
</dbReference>
<organism evidence="1 2">
    <name type="scientific">Cellulomonas pakistanensis</name>
    <dbReference type="NCBI Taxonomy" id="992287"/>
    <lineage>
        <taxon>Bacteria</taxon>
        <taxon>Bacillati</taxon>
        <taxon>Actinomycetota</taxon>
        <taxon>Actinomycetes</taxon>
        <taxon>Micrococcales</taxon>
        <taxon>Cellulomonadaceae</taxon>
        <taxon>Cellulomonas</taxon>
    </lineage>
</organism>
<evidence type="ECO:0000313" key="1">
    <source>
        <dbReference type="EMBL" id="GIG36443.1"/>
    </source>
</evidence>
<gene>
    <name evidence="1" type="ORF">Cpa01nite_18240</name>
</gene>
<name>A0A919U2U2_9CELL</name>
<accession>A0A919U2U2</accession>
<reference evidence="1" key="1">
    <citation type="submission" date="2021-01" db="EMBL/GenBank/DDBJ databases">
        <title>Whole genome shotgun sequence of Cellulomonas pakistanensis NBRC 110800.</title>
        <authorList>
            <person name="Komaki H."/>
            <person name="Tamura T."/>
        </authorList>
    </citation>
    <scope>NUCLEOTIDE SEQUENCE</scope>
    <source>
        <strain evidence="1">NBRC 110800</strain>
    </source>
</reference>
<dbReference type="EMBL" id="BONO01000012">
    <property type="protein sequence ID" value="GIG36443.1"/>
    <property type="molecule type" value="Genomic_DNA"/>
</dbReference>
<keyword evidence="2" id="KW-1185">Reference proteome</keyword>
<evidence type="ECO:0000313" key="2">
    <source>
        <dbReference type="Proteomes" id="UP000642125"/>
    </source>
</evidence>
<dbReference type="Proteomes" id="UP000642125">
    <property type="component" value="Unassembled WGS sequence"/>
</dbReference>
<proteinExistence type="predicted"/>
<dbReference type="InterPro" id="IPR029016">
    <property type="entry name" value="GAF-like_dom_sf"/>
</dbReference>
<dbReference type="AlphaFoldDB" id="A0A919U2U2"/>